<evidence type="ECO:0000256" key="1">
    <source>
        <dbReference type="SAM" id="MobiDB-lite"/>
    </source>
</evidence>
<feature type="region of interest" description="Disordered" evidence="1">
    <location>
        <begin position="46"/>
        <end position="67"/>
    </location>
</feature>
<accession>A0A225DFP9</accession>
<dbReference type="RefSeq" id="WP_088260404.1">
    <property type="nucleotide sequence ID" value="NZ_NIDE01000019.1"/>
</dbReference>
<reference evidence="3" key="1">
    <citation type="submission" date="2017-06" db="EMBL/GenBank/DDBJ databases">
        <title>Genome analysis of Fimbriiglobus ruber SP5, the first member of the order Planctomycetales with confirmed chitinolytic capability.</title>
        <authorList>
            <person name="Ravin N.V."/>
            <person name="Rakitin A.L."/>
            <person name="Ivanova A.A."/>
            <person name="Beletsky A.V."/>
            <person name="Kulichevskaya I.S."/>
            <person name="Mardanov A.V."/>
            <person name="Dedysh S.N."/>
        </authorList>
    </citation>
    <scope>NUCLEOTIDE SEQUENCE [LARGE SCALE GENOMIC DNA]</scope>
    <source>
        <strain evidence="3">SP5</strain>
    </source>
</reference>
<name>A0A225DFP9_9BACT</name>
<organism evidence="2 3">
    <name type="scientific">Fimbriiglobus ruber</name>
    <dbReference type="NCBI Taxonomy" id="1908690"/>
    <lineage>
        <taxon>Bacteria</taxon>
        <taxon>Pseudomonadati</taxon>
        <taxon>Planctomycetota</taxon>
        <taxon>Planctomycetia</taxon>
        <taxon>Gemmatales</taxon>
        <taxon>Gemmataceae</taxon>
        <taxon>Fimbriiglobus</taxon>
    </lineage>
</organism>
<protein>
    <submittedName>
        <fullName evidence="2">Uncharacterized protein</fullName>
    </submittedName>
</protein>
<comment type="caution">
    <text evidence="2">The sequence shown here is derived from an EMBL/GenBank/DDBJ whole genome shotgun (WGS) entry which is preliminary data.</text>
</comment>
<dbReference type="Proteomes" id="UP000214646">
    <property type="component" value="Unassembled WGS sequence"/>
</dbReference>
<sequence length="67" mass="7408">MATLKQAHSKSLNEGTVIKGILVKTPWLFLLSNRYDDPLPVELADDVPDPPGIPLREPAIYDGTHEL</sequence>
<keyword evidence="3" id="KW-1185">Reference proteome</keyword>
<proteinExistence type="predicted"/>
<evidence type="ECO:0000313" key="2">
    <source>
        <dbReference type="EMBL" id="OWK35225.1"/>
    </source>
</evidence>
<evidence type="ECO:0000313" key="3">
    <source>
        <dbReference type="Proteomes" id="UP000214646"/>
    </source>
</evidence>
<dbReference type="AlphaFoldDB" id="A0A225DFP9"/>
<gene>
    <name evidence="2" type="ORF">FRUB_10067</name>
</gene>
<dbReference type="EMBL" id="NIDE01000019">
    <property type="protein sequence ID" value="OWK35225.1"/>
    <property type="molecule type" value="Genomic_DNA"/>
</dbReference>